<accession>A0A0R1KJ67</accession>
<dbReference type="Pfam" id="PF00583">
    <property type="entry name" value="Acetyltransf_1"/>
    <property type="match status" value="1"/>
</dbReference>
<dbReference type="GO" id="GO:0016747">
    <property type="term" value="F:acyltransferase activity, transferring groups other than amino-acyl groups"/>
    <property type="evidence" value="ECO:0007669"/>
    <property type="project" value="InterPro"/>
</dbReference>
<dbReference type="InterPro" id="IPR000182">
    <property type="entry name" value="GNAT_dom"/>
</dbReference>
<dbReference type="RefSeq" id="WP_056951811.1">
    <property type="nucleotide sequence ID" value="NZ_AZDY01000036.1"/>
</dbReference>
<dbReference type="PROSITE" id="PS51186">
    <property type="entry name" value="GNAT"/>
    <property type="match status" value="1"/>
</dbReference>
<sequence>MNFEIVKTNQQTDFKAIKEVYYQTWNYAYIGIVPQSFLDHLTTDIWHPEKRVNNTLIAIVNGKIVGVCSYGPARRKNYVGYGEIYSIYVLPEFQHQGIGQKLFQSALNILQKDFNKFYLIVLKDNLIAQAFYEMFGFESTEEKLVEHTAYGNLDEIIFTK</sequence>
<name>A0A0R1KJ67_9LACO</name>
<dbReference type="CDD" id="cd04301">
    <property type="entry name" value="NAT_SF"/>
    <property type="match status" value="1"/>
</dbReference>
<dbReference type="Proteomes" id="UP000051515">
    <property type="component" value="Unassembled WGS sequence"/>
</dbReference>
<dbReference type="PANTHER" id="PTHR43617:SF38">
    <property type="entry name" value="N-ACETYLTRANSFERASE DOMAIN-CONTAINING PROTEIN"/>
    <property type="match status" value="1"/>
</dbReference>
<dbReference type="EMBL" id="AZDY01000036">
    <property type="protein sequence ID" value="KRK83581.1"/>
    <property type="molecule type" value="Genomic_DNA"/>
</dbReference>
<dbReference type="PANTHER" id="PTHR43617">
    <property type="entry name" value="L-AMINO ACID N-ACETYLTRANSFERASE"/>
    <property type="match status" value="1"/>
</dbReference>
<dbReference type="STRING" id="1423788.FC78_GL001538"/>
<reference evidence="2 3" key="1">
    <citation type="journal article" date="2015" name="Genome Announc.">
        <title>Expanding the biotechnology potential of lactobacilli through comparative genomics of 213 strains and associated genera.</title>
        <authorList>
            <person name="Sun Z."/>
            <person name="Harris H.M."/>
            <person name="McCann A."/>
            <person name="Guo C."/>
            <person name="Argimon S."/>
            <person name="Zhang W."/>
            <person name="Yang X."/>
            <person name="Jeffery I.B."/>
            <person name="Cooney J.C."/>
            <person name="Kagawa T.F."/>
            <person name="Liu W."/>
            <person name="Song Y."/>
            <person name="Salvetti E."/>
            <person name="Wrobel A."/>
            <person name="Rasinkangas P."/>
            <person name="Parkhill J."/>
            <person name="Rea M.C."/>
            <person name="O'Sullivan O."/>
            <person name="Ritari J."/>
            <person name="Douillard F.P."/>
            <person name="Paul Ross R."/>
            <person name="Yang R."/>
            <person name="Briner A.E."/>
            <person name="Felis G.E."/>
            <person name="de Vos W.M."/>
            <person name="Barrangou R."/>
            <person name="Klaenhammer T.R."/>
            <person name="Caufield P.W."/>
            <person name="Cui Y."/>
            <person name="Zhang H."/>
            <person name="O'Toole P.W."/>
        </authorList>
    </citation>
    <scope>NUCLEOTIDE SEQUENCE [LARGE SCALE GENOMIC DNA]</scope>
    <source>
        <strain evidence="2 3">DSM 19674</strain>
    </source>
</reference>
<keyword evidence="3" id="KW-1185">Reference proteome</keyword>
<dbReference type="AlphaFoldDB" id="A0A0R1KJ67"/>
<comment type="caution">
    <text evidence="2">The sequence shown here is derived from an EMBL/GenBank/DDBJ whole genome shotgun (WGS) entry which is preliminary data.</text>
</comment>
<organism evidence="2 3">
    <name type="scientific">Companilactobacillus bobalius DSM 19674</name>
    <dbReference type="NCBI Taxonomy" id="1423788"/>
    <lineage>
        <taxon>Bacteria</taxon>
        <taxon>Bacillati</taxon>
        <taxon>Bacillota</taxon>
        <taxon>Bacilli</taxon>
        <taxon>Lactobacillales</taxon>
        <taxon>Lactobacillaceae</taxon>
        <taxon>Companilactobacillus</taxon>
        <taxon>Companilactobacillus bobalius</taxon>
    </lineage>
</organism>
<dbReference type="PATRIC" id="fig|1423788.3.peg.1584"/>
<evidence type="ECO:0000313" key="2">
    <source>
        <dbReference type="EMBL" id="KRK83581.1"/>
    </source>
</evidence>
<dbReference type="Gene3D" id="3.40.630.30">
    <property type="match status" value="1"/>
</dbReference>
<dbReference type="InterPro" id="IPR016181">
    <property type="entry name" value="Acyl_CoA_acyltransferase"/>
</dbReference>
<dbReference type="SUPFAM" id="SSF55729">
    <property type="entry name" value="Acyl-CoA N-acyltransferases (Nat)"/>
    <property type="match status" value="1"/>
</dbReference>
<feature type="domain" description="N-acetyltransferase" evidence="1">
    <location>
        <begin position="4"/>
        <end position="160"/>
    </location>
</feature>
<proteinExistence type="predicted"/>
<gene>
    <name evidence="2" type="ORF">FC78_GL001538</name>
</gene>
<dbReference type="InterPro" id="IPR050276">
    <property type="entry name" value="MshD_Acetyltransferase"/>
</dbReference>
<evidence type="ECO:0000313" key="3">
    <source>
        <dbReference type="Proteomes" id="UP000051515"/>
    </source>
</evidence>
<dbReference type="OrthoDB" id="5292888at2"/>
<evidence type="ECO:0000259" key="1">
    <source>
        <dbReference type="PROSITE" id="PS51186"/>
    </source>
</evidence>
<protein>
    <submittedName>
        <fullName evidence="2">Transcriptional regulator</fullName>
    </submittedName>
</protein>